<accession>A0A1M5TR22</accession>
<dbReference type="PROSITE" id="PS50043">
    <property type="entry name" value="HTH_LUXR_2"/>
    <property type="match status" value="1"/>
</dbReference>
<dbReference type="InterPro" id="IPR016032">
    <property type="entry name" value="Sig_transdc_resp-reg_C-effctor"/>
</dbReference>
<dbReference type="PRINTS" id="PR00038">
    <property type="entry name" value="HTHLUXR"/>
</dbReference>
<organism evidence="5 6">
    <name type="scientific">Clostridium grantii DSM 8605</name>
    <dbReference type="NCBI Taxonomy" id="1121316"/>
    <lineage>
        <taxon>Bacteria</taxon>
        <taxon>Bacillati</taxon>
        <taxon>Bacillota</taxon>
        <taxon>Clostridia</taxon>
        <taxon>Eubacteriales</taxon>
        <taxon>Clostridiaceae</taxon>
        <taxon>Clostridium</taxon>
    </lineage>
</organism>
<gene>
    <name evidence="5" type="ORF">SAMN02745207_01446</name>
</gene>
<protein>
    <submittedName>
        <fullName evidence="5">Regulatory protein, luxR family</fullName>
    </submittedName>
</protein>
<dbReference type="GO" id="GO:0006355">
    <property type="term" value="P:regulation of DNA-templated transcription"/>
    <property type="evidence" value="ECO:0007669"/>
    <property type="project" value="InterPro"/>
</dbReference>
<dbReference type="InterPro" id="IPR000792">
    <property type="entry name" value="Tscrpt_reg_LuxR_C"/>
</dbReference>
<dbReference type="STRING" id="1121316.SAMN02745207_01446"/>
<proteinExistence type="predicted"/>
<dbReference type="GO" id="GO:0003677">
    <property type="term" value="F:DNA binding"/>
    <property type="evidence" value="ECO:0007669"/>
    <property type="project" value="UniProtKB-KW"/>
</dbReference>
<reference evidence="5 6" key="1">
    <citation type="submission" date="2016-11" db="EMBL/GenBank/DDBJ databases">
        <authorList>
            <person name="Jaros S."/>
            <person name="Januszkiewicz K."/>
            <person name="Wedrychowicz H."/>
        </authorList>
    </citation>
    <scope>NUCLEOTIDE SEQUENCE [LARGE SCALE GENOMIC DNA]</scope>
    <source>
        <strain evidence="5 6">DSM 8605</strain>
    </source>
</reference>
<dbReference type="AlphaFoldDB" id="A0A1M5TR22"/>
<dbReference type="OrthoDB" id="9789465at2"/>
<evidence type="ECO:0000313" key="6">
    <source>
        <dbReference type="Proteomes" id="UP000184447"/>
    </source>
</evidence>
<evidence type="ECO:0000256" key="3">
    <source>
        <dbReference type="ARBA" id="ARBA00023163"/>
    </source>
</evidence>
<dbReference type="CDD" id="cd06170">
    <property type="entry name" value="LuxR_C_like"/>
    <property type="match status" value="1"/>
</dbReference>
<dbReference type="PANTHER" id="PTHR44688:SF16">
    <property type="entry name" value="DNA-BINDING TRANSCRIPTIONAL ACTIVATOR DEVR_DOSR"/>
    <property type="match status" value="1"/>
</dbReference>
<keyword evidence="6" id="KW-1185">Reference proteome</keyword>
<dbReference type="EMBL" id="FQXM01000006">
    <property type="protein sequence ID" value="SHH53212.1"/>
    <property type="molecule type" value="Genomic_DNA"/>
</dbReference>
<sequence length="258" mass="30814">MKEFNYGLVIINAIAKKINTIEPETDVREIFLKELLSLMDYDFGVFDICDVHNEKISLVEPVVKSKYDSVFERSFLFDYDTKFAGLSYSRWIHNEKKTMILRDSDLLNECIRKESRYYKEYIKTYGFEHVLNCEYATNGYNIASLTLYRNHKKDDFKDSDIYYMELLSTCIIYALKGMALMEPNSEDNNFLDKYSLTKREKEVLNFVYESKSNREIGNILFISENTVKKHLNNIFQKMNLKSRQKLISYLHLEQYREY</sequence>
<dbReference type="RefSeq" id="WP_073337753.1">
    <property type="nucleotide sequence ID" value="NZ_FQXM01000006.1"/>
</dbReference>
<dbReference type="SMART" id="SM00421">
    <property type="entry name" value="HTH_LUXR"/>
    <property type="match status" value="1"/>
</dbReference>
<keyword evidence="1" id="KW-0805">Transcription regulation</keyword>
<keyword evidence="3" id="KW-0804">Transcription</keyword>
<name>A0A1M5TR22_9CLOT</name>
<dbReference type="Pfam" id="PF00196">
    <property type="entry name" value="GerE"/>
    <property type="match status" value="1"/>
</dbReference>
<evidence type="ECO:0000259" key="4">
    <source>
        <dbReference type="PROSITE" id="PS50043"/>
    </source>
</evidence>
<dbReference type="SUPFAM" id="SSF46894">
    <property type="entry name" value="C-terminal effector domain of the bipartite response regulators"/>
    <property type="match status" value="1"/>
</dbReference>
<evidence type="ECO:0000256" key="1">
    <source>
        <dbReference type="ARBA" id="ARBA00023015"/>
    </source>
</evidence>
<dbReference type="Proteomes" id="UP000184447">
    <property type="component" value="Unassembled WGS sequence"/>
</dbReference>
<dbReference type="InterPro" id="IPR036388">
    <property type="entry name" value="WH-like_DNA-bd_sf"/>
</dbReference>
<feature type="domain" description="HTH luxR-type" evidence="4">
    <location>
        <begin position="189"/>
        <end position="254"/>
    </location>
</feature>
<evidence type="ECO:0000256" key="2">
    <source>
        <dbReference type="ARBA" id="ARBA00023125"/>
    </source>
</evidence>
<evidence type="ECO:0000313" key="5">
    <source>
        <dbReference type="EMBL" id="SHH53212.1"/>
    </source>
</evidence>
<keyword evidence="2" id="KW-0238">DNA-binding</keyword>
<dbReference type="PANTHER" id="PTHR44688">
    <property type="entry name" value="DNA-BINDING TRANSCRIPTIONAL ACTIVATOR DEVR_DOSR"/>
    <property type="match status" value="1"/>
</dbReference>
<dbReference type="Gene3D" id="1.10.10.10">
    <property type="entry name" value="Winged helix-like DNA-binding domain superfamily/Winged helix DNA-binding domain"/>
    <property type="match status" value="1"/>
</dbReference>